<comment type="caution">
    <text evidence="1">The sequence shown here is derived from an EMBL/GenBank/DDBJ whole genome shotgun (WGS) entry which is preliminary data.</text>
</comment>
<organism evidence="1 2">
    <name type="scientific">Bacteroides caccae</name>
    <dbReference type="NCBI Taxonomy" id="47678"/>
    <lineage>
        <taxon>Bacteria</taxon>
        <taxon>Pseudomonadati</taxon>
        <taxon>Bacteroidota</taxon>
        <taxon>Bacteroidia</taxon>
        <taxon>Bacteroidales</taxon>
        <taxon>Bacteroidaceae</taxon>
        <taxon>Bacteroides</taxon>
    </lineage>
</organism>
<dbReference type="RefSeq" id="WP_122133983.1">
    <property type="nucleotide sequence ID" value="NZ_JADNGD010000002.1"/>
</dbReference>
<gene>
    <name evidence="1" type="ORF">DXA49_01775</name>
</gene>
<evidence type="ECO:0000313" key="1">
    <source>
        <dbReference type="EMBL" id="RGY29536.1"/>
    </source>
</evidence>
<dbReference type="NCBIfam" id="TIGR01537">
    <property type="entry name" value="portal_HK97"/>
    <property type="match status" value="1"/>
</dbReference>
<dbReference type="Proteomes" id="UP000284431">
    <property type="component" value="Unassembled WGS sequence"/>
</dbReference>
<dbReference type="InterPro" id="IPR006427">
    <property type="entry name" value="Portal_HK97"/>
</dbReference>
<accession>A0A413JCU6</accession>
<reference evidence="1 2" key="1">
    <citation type="submission" date="2018-08" db="EMBL/GenBank/DDBJ databases">
        <title>A genome reference for cultivated species of the human gut microbiota.</title>
        <authorList>
            <person name="Zou Y."/>
            <person name="Xue W."/>
            <person name="Luo G."/>
        </authorList>
    </citation>
    <scope>NUCLEOTIDE SEQUENCE [LARGE SCALE GENOMIC DNA]</scope>
    <source>
        <strain evidence="1 2">OF02-6LB</strain>
    </source>
</reference>
<dbReference type="EMBL" id="QSCS01000002">
    <property type="protein sequence ID" value="RGY29536.1"/>
    <property type="molecule type" value="Genomic_DNA"/>
</dbReference>
<sequence>MKLSFNFELGRSKTQKRALNAETSTTDKDAAINSRLPSLPGQPIDVHNSNQAMKLSAAYRCTSILSGTIASLPLIIKRKKDGYFSPDEENDLYTILTRMPNRRMNSFEMVRNMVVQIVNQGNAYIVIRRKFGSVSELVLCANNTVTYDKLNDVYIISDPYNRIYGRFESYEIIHLKNNSLDGGYTGVSTIMYASRIFSIAASADNQNLRTFQNGSKIKGLVSGAKEINKGLPSAGMTDIQLSTVGDRIEEQLNTGRDIISVPGDVGFHQLSINPVDAQLLETKKFSILDICRFYGVHPDKVFAGQSTNYKASEMSNVSFLTDTLQPILKQIEAEFNYKLIPNSVAHLYSISFDLSCLYQTDLTTQASYYKALEEMGAHSPNDTRRALGKPPVEGGDKVFISCNVQPIEAASQKVELPKNEETNI</sequence>
<dbReference type="AlphaFoldDB" id="A0A413JCU6"/>
<protein>
    <submittedName>
        <fullName evidence="1">Phage portal protein</fullName>
    </submittedName>
</protein>
<proteinExistence type="predicted"/>
<dbReference type="Pfam" id="PF04860">
    <property type="entry name" value="Phage_portal"/>
    <property type="match status" value="1"/>
</dbReference>
<dbReference type="InterPro" id="IPR006944">
    <property type="entry name" value="Phage/GTA_portal"/>
</dbReference>
<name>A0A413JCU6_9BACE</name>
<evidence type="ECO:0000313" key="2">
    <source>
        <dbReference type="Proteomes" id="UP000284431"/>
    </source>
</evidence>